<organism evidence="1 2">
    <name type="scientific">Corynebacterium mendelii</name>
    <dbReference type="NCBI Taxonomy" id="2765362"/>
    <lineage>
        <taxon>Bacteria</taxon>
        <taxon>Bacillati</taxon>
        <taxon>Actinomycetota</taxon>
        <taxon>Actinomycetes</taxon>
        <taxon>Mycobacteriales</taxon>
        <taxon>Corynebacteriaceae</taxon>
        <taxon>Corynebacterium</taxon>
    </lineage>
</organism>
<dbReference type="Proteomes" id="UP000664332">
    <property type="component" value="Unassembled WGS sequence"/>
</dbReference>
<name>A0A939E0R8_9CORY</name>
<dbReference type="AlphaFoldDB" id="A0A939E0R8"/>
<accession>A0A939E0R8</accession>
<dbReference type="RefSeq" id="WP_207278811.1">
    <property type="nucleotide sequence ID" value="NZ_JAFLEQ010000011.1"/>
</dbReference>
<sequence length="576" mass="63211">MSRHDENSPLQARRLTGSFYTPPLWADYAHTTLDRVLGPRWRSENVVWDPACGTKNLTGGHDDYLQLFCSTIDPLELAVSDGINPGARCFVHDFLNSGYTAATPAAGLPRDLHKVFDDNRPLVILMNPPYGTGANHGGSSKRNIAATAVRRDMASLRLNRATHQLYAQFLWRILAITRHYRLTDVTVALFSNDRFLHGGPTWEKFMGEFTSTFTYRAGSVLNAGEFSAVAGSWAVSFTVWATRRATATPAVSATTTTGEHTYLLDVVENRAHTATTVGSRRVTAVTADNLLSAWVKKPLQREKKTILRPAQRVRLKNAVEPGAAGLPVTWPCGAIGYAHNNGDTVEHSPKYVGLYSTYFASGHGIAVTEANFDRACINFAVRKACVPPPDQMWLTGHTNHRWPGEAVTQDNGWEEFTGDCVALALCTASGSNQSALRDITWMGRSLDLDNEWFFLDAATIAAHARACGFGELAADADKAVAAGACRFVNRWLAQHRLGGQAGELIAALRDFHLQSLPMRRDRHRTHPQWSLAAWDAGFKQSWLAVGGSPGLPGPLVRAHAAVMDNVRRRAHDYGML</sequence>
<proteinExistence type="predicted"/>
<reference evidence="1" key="1">
    <citation type="submission" date="2021-03" db="EMBL/GenBank/DDBJ databases">
        <authorList>
            <person name="Sun Q."/>
        </authorList>
    </citation>
    <scope>NUCLEOTIDE SEQUENCE</scope>
    <source>
        <strain evidence="1">CCM 8862</strain>
    </source>
</reference>
<evidence type="ECO:0000313" key="1">
    <source>
        <dbReference type="EMBL" id="MBN9644321.1"/>
    </source>
</evidence>
<evidence type="ECO:0000313" key="2">
    <source>
        <dbReference type="Proteomes" id="UP000664332"/>
    </source>
</evidence>
<gene>
    <name evidence="1" type="ORF">JZY06_06815</name>
</gene>
<dbReference type="Gene3D" id="3.40.50.150">
    <property type="entry name" value="Vaccinia Virus protein VP39"/>
    <property type="match status" value="1"/>
</dbReference>
<protein>
    <submittedName>
        <fullName evidence="1">Uncharacterized protein</fullName>
    </submittedName>
</protein>
<dbReference type="SUPFAM" id="SSF53335">
    <property type="entry name" value="S-adenosyl-L-methionine-dependent methyltransferases"/>
    <property type="match status" value="1"/>
</dbReference>
<keyword evidence="2" id="KW-1185">Reference proteome</keyword>
<dbReference type="EMBL" id="JAFLEQ010000011">
    <property type="protein sequence ID" value="MBN9644321.1"/>
    <property type="molecule type" value="Genomic_DNA"/>
</dbReference>
<comment type="caution">
    <text evidence="1">The sequence shown here is derived from an EMBL/GenBank/DDBJ whole genome shotgun (WGS) entry which is preliminary data.</text>
</comment>
<dbReference type="InterPro" id="IPR029063">
    <property type="entry name" value="SAM-dependent_MTases_sf"/>
</dbReference>